<evidence type="ECO:0000256" key="8">
    <source>
        <dbReference type="SAM" id="Coils"/>
    </source>
</evidence>
<dbReference type="InterPro" id="IPR000195">
    <property type="entry name" value="Rab-GAP-TBC_dom"/>
</dbReference>
<feature type="coiled-coil region" evidence="8">
    <location>
        <begin position="333"/>
        <end position="374"/>
    </location>
</feature>
<feature type="region of interest" description="Disordered" evidence="9">
    <location>
        <begin position="1"/>
        <end position="31"/>
    </location>
</feature>
<evidence type="ECO:0000256" key="3">
    <source>
        <dbReference type="ARBA" id="ARBA00022679"/>
    </source>
</evidence>
<feature type="coiled-coil region" evidence="8">
    <location>
        <begin position="409"/>
        <end position="450"/>
    </location>
</feature>
<feature type="domain" description="Rab-GAP TBC" evidence="11">
    <location>
        <begin position="620"/>
        <end position="813"/>
    </location>
</feature>
<evidence type="ECO:0000256" key="4">
    <source>
        <dbReference type="ARBA" id="ARBA00022823"/>
    </source>
</evidence>
<evidence type="ECO:0000256" key="9">
    <source>
        <dbReference type="SAM" id="MobiDB-lite"/>
    </source>
</evidence>
<organism evidence="13 14">
    <name type="scientific">Tetranychus urticae</name>
    <name type="common">Two-spotted spider mite</name>
    <dbReference type="NCBI Taxonomy" id="32264"/>
    <lineage>
        <taxon>Eukaryota</taxon>
        <taxon>Metazoa</taxon>
        <taxon>Ecdysozoa</taxon>
        <taxon>Arthropoda</taxon>
        <taxon>Chelicerata</taxon>
        <taxon>Arachnida</taxon>
        <taxon>Acari</taxon>
        <taxon>Acariformes</taxon>
        <taxon>Trombidiformes</taxon>
        <taxon>Prostigmata</taxon>
        <taxon>Eleutherengona</taxon>
        <taxon>Raphignathae</taxon>
        <taxon>Tetranychoidea</taxon>
        <taxon>Tetranychidae</taxon>
        <taxon>Tetranychus</taxon>
    </lineage>
</organism>
<evidence type="ECO:0000313" key="13">
    <source>
        <dbReference type="EnsemblMetazoa" id="tetur02g07040.1"/>
    </source>
</evidence>
<dbReference type="Gene3D" id="1.10.8.270">
    <property type="entry name" value="putative rabgap domain of human tbc1 domain family member 14 like domains"/>
    <property type="match status" value="1"/>
</dbReference>
<dbReference type="Pfam" id="PF02817">
    <property type="entry name" value="E3_binding"/>
    <property type="match status" value="1"/>
</dbReference>
<feature type="coiled-coil region" evidence="8">
    <location>
        <begin position="264"/>
        <end position="305"/>
    </location>
</feature>
<evidence type="ECO:0000256" key="5">
    <source>
        <dbReference type="ARBA" id="ARBA00023315"/>
    </source>
</evidence>
<dbReference type="Gene3D" id="2.30.29.30">
    <property type="entry name" value="Pleckstrin-homology domain (PH domain)/Phosphotyrosine-binding domain (PTB)"/>
    <property type="match status" value="1"/>
</dbReference>
<dbReference type="Pfam" id="PF00198">
    <property type="entry name" value="2-oxoacid_dh"/>
    <property type="match status" value="1"/>
</dbReference>
<evidence type="ECO:0000256" key="6">
    <source>
        <dbReference type="ARBA" id="ARBA00038880"/>
    </source>
</evidence>
<keyword evidence="5" id="KW-0012">Acyltransferase</keyword>
<dbReference type="SUPFAM" id="SSF52777">
    <property type="entry name" value="CoA-dependent acyltransferases"/>
    <property type="match status" value="1"/>
</dbReference>
<keyword evidence="14" id="KW-1185">Reference proteome</keyword>
<dbReference type="GO" id="GO:0005096">
    <property type="term" value="F:GTPase activator activity"/>
    <property type="evidence" value="ECO:0007669"/>
    <property type="project" value="TreeGrafter"/>
</dbReference>
<dbReference type="PROSITE" id="PS50003">
    <property type="entry name" value="PH_DOMAIN"/>
    <property type="match status" value="1"/>
</dbReference>
<dbReference type="EnsemblMetazoa" id="tetur02g07040.1">
    <property type="protein sequence ID" value="tetur02g07040.1"/>
    <property type="gene ID" value="tetur02g07040"/>
</dbReference>
<protein>
    <recommendedName>
        <fullName evidence="6">dihydrolipoyllysine-residue (2-methylpropanoyl)transferase</fullName>
        <ecNumber evidence="6">2.3.1.168</ecNumber>
    </recommendedName>
    <alternativeName>
        <fullName evidence="7">Branched-chain alpha-keto acid dehydrogenase complex component E2</fullName>
    </alternativeName>
</protein>
<feature type="domain" description="PH" evidence="10">
    <location>
        <begin position="72"/>
        <end position="170"/>
    </location>
</feature>
<evidence type="ECO:0000259" key="10">
    <source>
        <dbReference type="PROSITE" id="PS50003"/>
    </source>
</evidence>
<keyword evidence="8" id="KW-0175">Coiled coil</keyword>
<dbReference type="eggNOG" id="KOG0558">
    <property type="taxonomic scope" value="Eukaryota"/>
</dbReference>
<dbReference type="HOGENOM" id="CLU_273147_0_0_1"/>
<dbReference type="AlphaFoldDB" id="T1JW53"/>
<evidence type="ECO:0000256" key="7">
    <source>
        <dbReference type="ARBA" id="ARBA00042008"/>
    </source>
</evidence>
<dbReference type="SUPFAM" id="SSF47005">
    <property type="entry name" value="Peripheral subunit-binding domain of 2-oxo acid dehydrogenase complex"/>
    <property type="match status" value="1"/>
</dbReference>
<dbReference type="FunFam" id="1.10.8.270:FF:000026">
    <property type="entry name" value="TBC (Tre-2/Bub2/Cdc16) domain family"/>
    <property type="match status" value="1"/>
</dbReference>
<comment type="similarity">
    <text evidence="2">Belongs to the 2-oxoacid dehydrogenase family.</text>
</comment>
<dbReference type="EMBL" id="CAEY01000807">
    <property type="status" value="NOT_ANNOTATED_CDS"/>
    <property type="molecule type" value="Genomic_DNA"/>
</dbReference>
<dbReference type="PANTHER" id="PTHR47219:SF20">
    <property type="entry name" value="TBC1 DOMAIN FAMILY MEMBER 2B"/>
    <property type="match status" value="1"/>
</dbReference>
<feature type="domain" description="Peripheral subunit-binding (PSBD)" evidence="12">
    <location>
        <begin position="963"/>
        <end position="1000"/>
    </location>
</feature>
<proteinExistence type="inferred from homology"/>
<feature type="region of interest" description="Disordered" evidence="9">
    <location>
        <begin position="216"/>
        <end position="235"/>
    </location>
</feature>
<dbReference type="Gene3D" id="4.10.320.10">
    <property type="entry name" value="E3-binding domain"/>
    <property type="match status" value="1"/>
</dbReference>
<dbReference type="PROSITE" id="PS51826">
    <property type="entry name" value="PSBD"/>
    <property type="match status" value="1"/>
</dbReference>
<dbReference type="Gene3D" id="1.10.472.80">
    <property type="entry name" value="Ypt/Rab-GAP domain of gyp1p, domain 3"/>
    <property type="match status" value="1"/>
</dbReference>
<name>T1JW53_TETUR</name>
<dbReference type="PROSITE" id="PS50086">
    <property type="entry name" value="TBC_RABGAP"/>
    <property type="match status" value="1"/>
</dbReference>
<dbReference type="SMART" id="SM00164">
    <property type="entry name" value="TBC"/>
    <property type="match status" value="1"/>
</dbReference>
<dbReference type="STRING" id="32264.T1JW53"/>
<dbReference type="InterPro" id="IPR004167">
    <property type="entry name" value="PSBD"/>
</dbReference>
<dbReference type="Proteomes" id="UP000015104">
    <property type="component" value="Unassembled WGS sequence"/>
</dbReference>
<dbReference type="InterPro" id="IPR001849">
    <property type="entry name" value="PH_domain"/>
</dbReference>
<evidence type="ECO:0000313" key="14">
    <source>
        <dbReference type="Proteomes" id="UP000015104"/>
    </source>
</evidence>
<dbReference type="InterPro" id="IPR023213">
    <property type="entry name" value="CAT-like_dom_sf"/>
</dbReference>
<reference evidence="14" key="1">
    <citation type="submission" date="2011-08" db="EMBL/GenBank/DDBJ databases">
        <authorList>
            <person name="Rombauts S."/>
        </authorList>
    </citation>
    <scope>NUCLEOTIDE SEQUENCE</scope>
    <source>
        <strain evidence="14">London</strain>
    </source>
</reference>
<keyword evidence="3" id="KW-0808">Transferase</keyword>
<feature type="compositionally biased region" description="Basic and acidic residues" evidence="9">
    <location>
        <begin position="216"/>
        <end position="228"/>
    </location>
</feature>
<evidence type="ECO:0000256" key="1">
    <source>
        <dbReference type="ARBA" id="ARBA00001938"/>
    </source>
</evidence>
<dbReference type="Gene3D" id="1.10.10.750">
    <property type="entry name" value="Ypt/Rab-GAP domain of gyp1p, domain 1"/>
    <property type="match status" value="1"/>
</dbReference>
<dbReference type="InterPro" id="IPR035969">
    <property type="entry name" value="Rab-GAP_TBC_sf"/>
</dbReference>
<dbReference type="SUPFAM" id="SSF50729">
    <property type="entry name" value="PH domain-like"/>
    <property type="match status" value="1"/>
</dbReference>
<feature type="compositionally biased region" description="Basic and acidic residues" evidence="9">
    <location>
        <begin position="9"/>
        <end position="22"/>
    </location>
</feature>
<dbReference type="InterPro" id="IPR011993">
    <property type="entry name" value="PH-like_dom_sf"/>
</dbReference>
<dbReference type="SMART" id="SM00233">
    <property type="entry name" value="PH"/>
    <property type="match status" value="1"/>
</dbReference>
<dbReference type="SUPFAM" id="SSF47923">
    <property type="entry name" value="Ypt/Rab-GAP domain of gyp1p"/>
    <property type="match status" value="2"/>
</dbReference>
<dbReference type="PANTHER" id="PTHR47219">
    <property type="entry name" value="RAB GTPASE-ACTIVATING PROTEIN 1-LIKE"/>
    <property type="match status" value="1"/>
</dbReference>
<dbReference type="EC" id="2.3.1.168" evidence="6"/>
<dbReference type="Gene3D" id="3.30.559.10">
    <property type="entry name" value="Chloramphenicol acetyltransferase-like domain"/>
    <property type="match status" value="1"/>
</dbReference>
<dbReference type="InterPro" id="IPR050302">
    <property type="entry name" value="Rab_GAP_TBC_domain"/>
</dbReference>
<dbReference type="InterPro" id="IPR001078">
    <property type="entry name" value="2-oxoacid_DH_actylTfrase"/>
</dbReference>
<evidence type="ECO:0000259" key="12">
    <source>
        <dbReference type="PROSITE" id="PS51826"/>
    </source>
</evidence>
<reference evidence="13" key="2">
    <citation type="submission" date="2015-06" db="UniProtKB">
        <authorList>
            <consortium name="EnsemblMetazoa"/>
        </authorList>
    </citation>
    <scope>IDENTIFICATION</scope>
</reference>
<evidence type="ECO:0000259" key="11">
    <source>
        <dbReference type="PROSITE" id="PS50086"/>
    </source>
</evidence>
<dbReference type="FunFam" id="4.10.320.10:FF:000002">
    <property type="entry name" value="Dihydrolipoamide acetyltransferase component of pyruvate dehydrogenase complex"/>
    <property type="match status" value="1"/>
</dbReference>
<accession>T1JW53</accession>
<dbReference type="GO" id="GO:0043754">
    <property type="term" value="F:dihydrolipoamide branched chain acyltransferase activity"/>
    <property type="evidence" value="ECO:0007669"/>
    <property type="project" value="UniProtKB-EC"/>
</dbReference>
<sequence>MQMDLISFEQEHDNTVSPKKVDSPNGYGEMLEDDQICKSDNLNSQPSPSLVVSFDDASSSTSDATAVAPTPSSRLSGYFNKLGIKGGIRNYKRRWFTFNDSTGKLIYYRNPGELTPLDEVDIRKATFSLHPQFKDSSFIIKISNDKPLLLETNDRSVALLWFDTLQELRKKYIMDEDLNLKGQSGGPNEFYNKDNIPSNGSIFYDTNVFVSNEKDPPVRVKSDLEPPETKPPNRLSVFGRIRSRSTYLVSGRKESNKSNGCSQCSDYESSIVNLTDDLNAVENELEASREVIKVLQLQLEATVREKESLIEICKSHSITDQMLHTLAQREKELTLTESRFRQSENKVEKLTAESQRLIKERDDAKEELNLMRELIHVKDQTVMSLTNKIYDLEKGRKDETANNERSNIRKLEQDELESLKDSVNAYQLQNKCLNKEIIALNDIRKVLEKKQQELQLKCYDWEARCCQIHSKLLSLLKELKQTMEMSENSEENDPQQLISSNQSIKTLVTRLLDENSLDIPLSWKPGNRKRSEEHTSSSADMDYDELGFSLKQSDCEIEFNDKLAVKSEALNKMKMKNEGSEPAVARQQFEWKYRWDYFIGNLGSNELQKSLELKVLLRTGVPQEYRCKIWRMLINIRIRNLKERLGTNYYQNLCTKSAECKVNPAAKQIELDLLRTLPNNKHFENIKSPGIMRLRQVLTCYSLHSPAVGYCQGMNRLAAVALLFMPEEDAFWTLVAIIENIMPPDYFTANLLGAHVDQFVLRELLNEKMPNLGAHLEKHHIELSLFSWFLTCFVDNVPSNIYLRIWDVFLYEGNKVLFRFALAFLKYHSTAILSMNDSLVINQYIRLIGYRTTDVDHLCHIAFNQLNPFRMRTVKAKRLHHTQMVTNELNKLDSIRKTLPVHENNDNSDTPNLLVLVEIRLRGESKQALVQADQVDQVADLEASQICDSQTTNFLDCKVDKISTTPAVRRIAAQNNIKLSNVKVTGRDGRILKEDLLKYLEEAKNSVPFTVIQRAMFKSMTQSLKVPHFGLSNKMTLSNLLNILPNLKERARGIKLTFMPLFMKALSLALNDFPMLNSSIDEKNEKYNTYGLIVTNIKNAQNLSILEILRRDDLTGGTITSYIIGSIGGLFGIPVISPTEVVIVAIGQIRTVPIFNEKDEIVKGYIINIFCQRITKPSIE</sequence>
<dbReference type="Pfam" id="PF00566">
    <property type="entry name" value="RabGAP-TBC"/>
    <property type="match status" value="1"/>
</dbReference>
<dbReference type="eggNOG" id="KOG2058">
    <property type="taxonomic scope" value="Eukaryota"/>
</dbReference>
<dbReference type="InterPro" id="IPR036625">
    <property type="entry name" value="E3-bd_dom_sf"/>
</dbReference>
<keyword evidence="4" id="KW-0450">Lipoyl</keyword>
<evidence type="ECO:0000256" key="2">
    <source>
        <dbReference type="ARBA" id="ARBA00007317"/>
    </source>
</evidence>
<dbReference type="GO" id="GO:0031267">
    <property type="term" value="F:small GTPase binding"/>
    <property type="evidence" value="ECO:0007669"/>
    <property type="project" value="TreeGrafter"/>
</dbReference>
<comment type="cofactor">
    <cofactor evidence="1">
        <name>(R)-lipoate</name>
        <dbReference type="ChEBI" id="CHEBI:83088"/>
    </cofactor>
</comment>